<evidence type="ECO:0000313" key="2">
    <source>
        <dbReference type="Proteomes" id="UP000283485"/>
    </source>
</evidence>
<name>A0A414R8X9_9BACT</name>
<reference evidence="1 2" key="1">
    <citation type="submission" date="2018-08" db="EMBL/GenBank/DDBJ databases">
        <title>A genome reference for cultivated species of the human gut microbiota.</title>
        <authorList>
            <person name="Zou Y."/>
            <person name="Xue W."/>
            <person name="Luo G."/>
        </authorList>
    </citation>
    <scope>NUCLEOTIDE SEQUENCE [LARGE SCALE GENOMIC DNA]</scope>
    <source>
        <strain evidence="1 2">AM23-23</strain>
    </source>
</reference>
<dbReference type="RefSeq" id="WP_118211768.1">
    <property type="nucleotide sequence ID" value="NZ_JAQDLO010000032.1"/>
</dbReference>
<accession>A0A414R8X9</accession>
<proteinExistence type="predicted"/>
<sequence length="69" mass="7916">MMVQIEKDKIKIEIETRSPIDDLQEITECLLNLLGSADPDLCNTSEIRPAIILLKAMQPNFDQLKKAYR</sequence>
<gene>
    <name evidence="1" type="ORF">DW653_10480</name>
</gene>
<organism evidence="1 2">
    <name type="scientific">Phocaeicola plebeius</name>
    <dbReference type="NCBI Taxonomy" id="310297"/>
    <lineage>
        <taxon>Bacteria</taxon>
        <taxon>Pseudomonadati</taxon>
        <taxon>Bacteroidota</taxon>
        <taxon>Bacteroidia</taxon>
        <taxon>Bacteroidales</taxon>
        <taxon>Bacteroidaceae</taxon>
        <taxon>Phocaeicola</taxon>
    </lineage>
</organism>
<dbReference type="AlphaFoldDB" id="A0A414R8X9"/>
<protein>
    <submittedName>
        <fullName evidence="1">Uncharacterized protein</fullName>
    </submittedName>
</protein>
<dbReference type="Proteomes" id="UP000283485">
    <property type="component" value="Unassembled WGS sequence"/>
</dbReference>
<evidence type="ECO:0000313" key="1">
    <source>
        <dbReference type="EMBL" id="RHF89514.1"/>
    </source>
</evidence>
<dbReference type="EMBL" id="QRHQ01000019">
    <property type="protein sequence ID" value="RHF89514.1"/>
    <property type="molecule type" value="Genomic_DNA"/>
</dbReference>
<comment type="caution">
    <text evidence="1">The sequence shown here is derived from an EMBL/GenBank/DDBJ whole genome shotgun (WGS) entry which is preliminary data.</text>
</comment>